<dbReference type="Proteomes" id="UP000053989">
    <property type="component" value="Unassembled WGS sequence"/>
</dbReference>
<dbReference type="AlphaFoldDB" id="A0A0C3DYV7"/>
<name>A0A0C3DYV7_9AGAM</name>
<evidence type="ECO:0000313" key="1">
    <source>
        <dbReference type="EMBL" id="KIM65725.1"/>
    </source>
</evidence>
<dbReference type="InParanoid" id="A0A0C3DYV7"/>
<accession>A0A0C3DYV7</accession>
<dbReference type="HOGENOM" id="CLU_1042661_0_0_1"/>
<evidence type="ECO:0000313" key="2">
    <source>
        <dbReference type="Proteomes" id="UP000053989"/>
    </source>
</evidence>
<dbReference type="EMBL" id="KN822021">
    <property type="protein sequence ID" value="KIM65725.1"/>
    <property type="molecule type" value="Genomic_DNA"/>
</dbReference>
<reference evidence="2" key="2">
    <citation type="submission" date="2015-01" db="EMBL/GenBank/DDBJ databases">
        <title>Evolutionary Origins and Diversification of the Mycorrhizal Mutualists.</title>
        <authorList>
            <consortium name="DOE Joint Genome Institute"/>
            <consortium name="Mycorrhizal Genomics Consortium"/>
            <person name="Kohler A."/>
            <person name="Kuo A."/>
            <person name="Nagy L.G."/>
            <person name="Floudas D."/>
            <person name="Copeland A."/>
            <person name="Barry K.W."/>
            <person name="Cichocki N."/>
            <person name="Veneault-Fourrey C."/>
            <person name="LaButti K."/>
            <person name="Lindquist E.A."/>
            <person name="Lipzen A."/>
            <person name="Lundell T."/>
            <person name="Morin E."/>
            <person name="Murat C."/>
            <person name="Riley R."/>
            <person name="Ohm R."/>
            <person name="Sun H."/>
            <person name="Tunlid A."/>
            <person name="Henrissat B."/>
            <person name="Grigoriev I.V."/>
            <person name="Hibbett D.S."/>
            <person name="Martin F."/>
        </authorList>
    </citation>
    <scope>NUCLEOTIDE SEQUENCE [LARGE SCALE GENOMIC DNA]</scope>
    <source>
        <strain evidence="2">Foug A</strain>
    </source>
</reference>
<keyword evidence="2" id="KW-1185">Reference proteome</keyword>
<dbReference type="OrthoDB" id="2693411at2759"/>
<gene>
    <name evidence="1" type="ORF">SCLCIDRAFT_22602</name>
</gene>
<reference evidence="1 2" key="1">
    <citation type="submission" date="2014-04" db="EMBL/GenBank/DDBJ databases">
        <authorList>
            <consortium name="DOE Joint Genome Institute"/>
            <person name="Kuo A."/>
            <person name="Kohler A."/>
            <person name="Nagy L.G."/>
            <person name="Floudas D."/>
            <person name="Copeland A."/>
            <person name="Barry K.W."/>
            <person name="Cichocki N."/>
            <person name="Veneault-Fourrey C."/>
            <person name="LaButti K."/>
            <person name="Lindquist E.A."/>
            <person name="Lipzen A."/>
            <person name="Lundell T."/>
            <person name="Morin E."/>
            <person name="Murat C."/>
            <person name="Sun H."/>
            <person name="Tunlid A."/>
            <person name="Henrissat B."/>
            <person name="Grigoriev I.V."/>
            <person name="Hibbett D.S."/>
            <person name="Martin F."/>
            <person name="Nordberg H.P."/>
            <person name="Cantor M.N."/>
            <person name="Hua S.X."/>
        </authorList>
    </citation>
    <scope>NUCLEOTIDE SEQUENCE [LARGE SCALE GENOMIC DNA]</scope>
    <source>
        <strain evidence="1 2">Foug A</strain>
    </source>
</reference>
<dbReference type="STRING" id="1036808.A0A0C3DYV7"/>
<organism evidence="1 2">
    <name type="scientific">Scleroderma citrinum Foug A</name>
    <dbReference type="NCBI Taxonomy" id="1036808"/>
    <lineage>
        <taxon>Eukaryota</taxon>
        <taxon>Fungi</taxon>
        <taxon>Dikarya</taxon>
        <taxon>Basidiomycota</taxon>
        <taxon>Agaricomycotina</taxon>
        <taxon>Agaricomycetes</taxon>
        <taxon>Agaricomycetidae</taxon>
        <taxon>Boletales</taxon>
        <taxon>Sclerodermatineae</taxon>
        <taxon>Sclerodermataceae</taxon>
        <taxon>Scleroderma</taxon>
    </lineage>
</organism>
<sequence>MAEKTRHCLTQPEIYLKNYYEEQIKPTLEAKIKAGNIEDIASAQLSMRQKLSIKLLAEEMDDVKEVVKRLYSEQKRDKLKPVTAETNPEKILQRIEDLPILLQCVEELIYDRTGFIITYLCTGPNLKNDWNISTTSYHVGKTLQGHDFSAVYPTVDHDILTGFIDFAELVYSPDQWKPPEERQAWSTDPISTQDSCDHNGLKDGMDRMCREEIGVGGGVGRSGARVGLSGEGLYMLDNADDASLTTNDHNVAIGSTSPAMNECNMVT</sequence>
<proteinExistence type="predicted"/>
<protein>
    <submittedName>
        <fullName evidence="1">Uncharacterized protein</fullName>
    </submittedName>
</protein>